<proteinExistence type="predicted"/>
<dbReference type="Proteomes" id="UP001465976">
    <property type="component" value="Unassembled WGS sequence"/>
</dbReference>
<gene>
    <name evidence="3" type="ORF">V5O48_009361</name>
</gene>
<protein>
    <submittedName>
        <fullName evidence="3">Uncharacterized protein</fullName>
    </submittedName>
</protein>
<evidence type="ECO:0000256" key="1">
    <source>
        <dbReference type="SAM" id="Coils"/>
    </source>
</evidence>
<evidence type="ECO:0000313" key="3">
    <source>
        <dbReference type="EMBL" id="KAL0572600.1"/>
    </source>
</evidence>
<feature type="region of interest" description="Disordered" evidence="2">
    <location>
        <begin position="402"/>
        <end position="450"/>
    </location>
</feature>
<evidence type="ECO:0000313" key="4">
    <source>
        <dbReference type="Proteomes" id="UP001465976"/>
    </source>
</evidence>
<comment type="caution">
    <text evidence="3">The sequence shown here is derived from an EMBL/GenBank/DDBJ whole genome shotgun (WGS) entry which is preliminary data.</text>
</comment>
<accession>A0ABR3FBV7</accession>
<name>A0ABR3FBV7_9AGAR</name>
<keyword evidence="1" id="KW-0175">Coiled coil</keyword>
<feature type="coiled-coil region" evidence="1">
    <location>
        <begin position="496"/>
        <end position="556"/>
    </location>
</feature>
<feature type="region of interest" description="Disordered" evidence="2">
    <location>
        <begin position="215"/>
        <end position="236"/>
    </location>
</feature>
<dbReference type="EMBL" id="JBAHYK010000609">
    <property type="protein sequence ID" value="KAL0572600.1"/>
    <property type="molecule type" value="Genomic_DNA"/>
</dbReference>
<sequence length="559" mass="62666">MSHHSTPPRSLLVKIIGSLPFRLLFRLILAVDNFTRPRTEPRIKHSPYAVCNRVLFPHPTSYHVSTFCRLVQKADLECKVCAIVLCKRTDGFQHDTLVPIISVPGEPAKAIMFLERVGGVRSWDKPIYRQNDLGSISLLKLASQKFNPDMSVIEIFCQDIFTVFPEPSLFWRYDENPGSQYPPFHQLPHLIQDLSVSYPSLDAFVQEEQLESASVENQVEEGGARRSFESSNLEHGSRQIHLSQVPNAKADHAFIHAVVFPEGHPNPPTVLDLAVAALVVSDYRPKGHGLPRDCDMFAPAVCKLMQQRFEGVKVENGELDGPGRSRLQPTSDSPPIYKHVKADGLTALQVVCDDSPGFTDMVTEMVALFENARVAHPATDTMAMMAEAIERLDAEIKMLRARQQPSPPGPASVAETSGGIKPDKVYDRGGAEGDEGVDGRGAEGVQGVDRGGLSMEDELSQRKGWLEDELKYSKETMESELTAIKYTMELELSRIKDAMEAELMQTKESMQAELSQTQERMEMEMRFTKESMEAEVREMRQAVERLEEEVSTLRGREWQ</sequence>
<organism evidence="3 4">
    <name type="scientific">Marasmius crinis-equi</name>
    <dbReference type="NCBI Taxonomy" id="585013"/>
    <lineage>
        <taxon>Eukaryota</taxon>
        <taxon>Fungi</taxon>
        <taxon>Dikarya</taxon>
        <taxon>Basidiomycota</taxon>
        <taxon>Agaricomycotina</taxon>
        <taxon>Agaricomycetes</taxon>
        <taxon>Agaricomycetidae</taxon>
        <taxon>Agaricales</taxon>
        <taxon>Marasmiineae</taxon>
        <taxon>Marasmiaceae</taxon>
        <taxon>Marasmius</taxon>
    </lineage>
</organism>
<reference evidence="3 4" key="1">
    <citation type="submission" date="2024-02" db="EMBL/GenBank/DDBJ databases">
        <title>A draft genome for the cacao thread blight pathogen Marasmius crinis-equi.</title>
        <authorList>
            <person name="Cohen S.P."/>
            <person name="Baruah I.K."/>
            <person name="Amoako-Attah I."/>
            <person name="Bukari Y."/>
            <person name="Meinhardt L.W."/>
            <person name="Bailey B.A."/>
        </authorList>
    </citation>
    <scope>NUCLEOTIDE SEQUENCE [LARGE SCALE GENOMIC DNA]</scope>
    <source>
        <strain evidence="3 4">GH-76</strain>
    </source>
</reference>
<feature type="compositionally biased region" description="Basic and acidic residues" evidence="2">
    <location>
        <begin position="421"/>
        <end position="441"/>
    </location>
</feature>
<evidence type="ECO:0000256" key="2">
    <source>
        <dbReference type="SAM" id="MobiDB-lite"/>
    </source>
</evidence>
<keyword evidence="4" id="KW-1185">Reference proteome</keyword>